<gene>
    <name evidence="2" type="ORF">BTO11_05065</name>
</gene>
<dbReference type="InterPro" id="IPR019201">
    <property type="entry name" value="DUF2065"/>
</dbReference>
<dbReference type="AlphaFoldDB" id="A0A2S7UUZ5"/>
<feature type="transmembrane region" description="Helical" evidence="1">
    <location>
        <begin position="39"/>
        <end position="57"/>
    </location>
</feature>
<keyword evidence="3" id="KW-1185">Reference proteome</keyword>
<dbReference type="Proteomes" id="UP000239007">
    <property type="component" value="Unassembled WGS sequence"/>
</dbReference>
<dbReference type="PANTHER" id="PTHR38602">
    <property type="entry name" value="INNER MEMBRANE PROTEIN-RELATED"/>
    <property type="match status" value="1"/>
</dbReference>
<dbReference type="OrthoDB" id="9182237at2"/>
<dbReference type="PANTHER" id="PTHR38602:SF1">
    <property type="entry name" value="INNER MEMBRANE PROTEIN"/>
    <property type="match status" value="1"/>
</dbReference>
<keyword evidence="1" id="KW-0812">Transmembrane</keyword>
<organism evidence="2 3">
    <name type="scientific">Psychrosphaera saromensis</name>
    <dbReference type="NCBI Taxonomy" id="716813"/>
    <lineage>
        <taxon>Bacteria</taxon>
        <taxon>Pseudomonadati</taxon>
        <taxon>Pseudomonadota</taxon>
        <taxon>Gammaproteobacteria</taxon>
        <taxon>Alteromonadales</taxon>
        <taxon>Pseudoalteromonadaceae</taxon>
        <taxon>Psychrosphaera</taxon>
    </lineage>
</organism>
<sequence length="58" mass="6609">MDWLTIIGFVLIVEGLMPLLFPKQWHNYVQKLALEPLSTIRIVGGVLFVLGSLLLVFR</sequence>
<evidence type="ECO:0000313" key="2">
    <source>
        <dbReference type="EMBL" id="PQJ53090.1"/>
    </source>
</evidence>
<accession>A0A2S7UUZ5</accession>
<keyword evidence="1" id="KW-0472">Membrane</keyword>
<evidence type="ECO:0008006" key="4">
    <source>
        <dbReference type="Google" id="ProtNLM"/>
    </source>
</evidence>
<dbReference type="RefSeq" id="WP_105051565.1">
    <property type="nucleotide sequence ID" value="NZ_BMYG01000003.1"/>
</dbReference>
<keyword evidence="1" id="KW-1133">Transmembrane helix</keyword>
<evidence type="ECO:0000256" key="1">
    <source>
        <dbReference type="SAM" id="Phobius"/>
    </source>
</evidence>
<reference evidence="2 3" key="1">
    <citation type="submission" date="2016-12" db="EMBL/GenBank/DDBJ databases">
        <title>Diversity of luminous bacteria.</title>
        <authorList>
            <person name="Yoshizawa S."/>
            <person name="Kogure K."/>
        </authorList>
    </citation>
    <scope>NUCLEOTIDE SEQUENCE [LARGE SCALE GENOMIC DNA]</scope>
    <source>
        <strain evidence="2 3">SA4-48</strain>
    </source>
</reference>
<dbReference type="EMBL" id="MSCH01000003">
    <property type="protein sequence ID" value="PQJ53090.1"/>
    <property type="molecule type" value="Genomic_DNA"/>
</dbReference>
<protein>
    <recommendedName>
        <fullName evidence="4">DUF2065 domain-containing protein</fullName>
    </recommendedName>
</protein>
<proteinExistence type="predicted"/>
<name>A0A2S7UUZ5_9GAMM</name>
<evidence type="ECO:0000313" key="3">
    <source>
        <dbReference type="Proteomes" id="UP000239007"/>
    </source>
</evidence>
<comment type="caution">
    <text evidence="2">The sequence shown here is derived from an EMBL/GenBank/DDBJ whole genome shotgun (WGS) entry which is preliminary data.</text>
</comment>
<dbReference type="Pfam" id="PF09838">
    <property type="entry name" value="DUF2065"/>
    <property type="match status" value="1"/>
</dbReference>